<dbReference type="PANTHER" id="PTHR35344">
    <property type="entry name" value="GAS VESICLE STRUCTURAL PROTEIN 2-RELATED"/>
    <property type="match status" value="1"/>
</dbReference>
<comment type="function">
    <text evidence="3">Gas vesicles are hollow, gas filled proteinaceous nanostructures found in some microorganisms. During planktonic growth they allow positioning of the organism at a favorable depth for light or nutrient acquisition. GvpA forms the protein shell.</text>
</comment>
<dbReference type="Pfam" id="PF00741">
    <property type="entry name" value="Gas_vesicle"/>
    <property type="match status" value="1"/>
</dbReference>
<dbReference type="InterPro" id="IPR000638">
    <property type="entry name" value="Gas-vesicle_GvpA-like"/>
</dbReference>
<dbReference type="HAMAP" id="MF_00576">
    <property type="entry name" value="Gas_vesicle_A"/>
    <property type="match status" value="1"/>
</dbReference>
<dbReference type="Proteomes" id="UP001202922">
    <property type="component" value="Unassembled WGS sequence"/>
</dbReference>
<evidence type="ECO:0000256" key="1">
    <source>
        <dbReference type="ARBA" id="ARBA00022987"/>
    </source>
</evidence>
<keyword evidence="1 3" id="KW-0304">Gas vesicle</keyword>
<comment type="similarity">
    <text evidence="2 3">Belongs to the gas vesicle GvpA family.</text>
</comment>
<dbReference type="PANTHER" id="PTHR35344:SF4">
    <property type="entry name" value="GAS VESICLE PROTEIN A1"/>
    <property type="match status" value="1"/>
</dbReference>
<dbReference type="InterPro" id="IPR050530">
    <property type="entry name" value="GvpA"/>
</dbReference>
<proteinExistence type="inferred from homology"/>
<dbReference type="EMBL" id="JAKZBV010000001">
    <property type="protein sequence ID" value="MCH6471540.1"/>
    <property type="molecule type" value="Genomic_DNA"/>
</dbReference>
<dbReference type="InterPro" id="IPR047870">
    <property type="entry name" value="Gas_vesicle_GvpA"/>
</dbReference>
<reference evidence="5 6" key="1">
    <citation type="submission" date="2022-03" db="EMBL/GenBank/DDBJ databases">
        <title>Sinomonas sp. isolated from a soil.</title>
        <authorList>
            <person name="Han J."/>
            <person name="Kim D.-U."/>
        </authorList>
    </citation>
    <scope>NUCLEOTIDE SEQUENCE [LARGE SCALE GENOMIC DNA]</scope>
    <source>
        <strain evidence="5 6">5-5</strain>
    </source>
</reference>
<comment type="subunit">
    <text evidence="3">The gas vesicle shell is 2 nm thick and consists of a single layer of this protein. It forms helical ribs nearly perpendicular to the long axis of the vesicle.</text>
</comment>
<evidence type="ECO:0000256" key="3">
    <source>
        <dbReference type="HAMAP-Rule" id="MF_00576"/>
    </source>
</evidence>
<protein>
    <recommendedName>
        <fullName evidence="3">Gas vesicle protein A</fullName>
        <shortName evidence="3">GVP</shortName>
    </recommendedName>
</protein>
<comment type="subcellular location">
    <subcellularLocation>
        <location evidence="3">Gas vesicle shell</location>
    </subcellularLocation>
</comment>
<organism evidence="5 6">
    <name type="scientific">Sinomonas terrae</name>
    <dbReference type="NCBI Taxonomy" id="2908838"/>
    <lineage>
        <taxon>Bacteria</taxon>
        <taxon>Bacillati</taxon>
        <taxon>Actinomycetota</taxon>
        <taxon>Actinomycetes</taxon>
        <taxon>Micrococcales</taxon>
        <taxon>Micrococcaceae</taxon>
        <taxon>Sinomonas</taxon>
    </lineage>
</organism>
<sequence length="127" mass="14182">MTVSQYQPRAGYLERPQSSSLAEVLNVILDKGLVIDAYVRLSLVGIEVLTVDLRAVMASIDTYLRFAEAAGRLEIDSRGGRGLPEMLDSRRDDGDGSSERRSREQHRDGPQPERSRPREAGARRREG</sequence>
<evidence type="ECO:0000313" key="6">
    <source>
        <dbReference type="Proteomes" id="UP001202922"/>
    </source>
</evidence>
<gene>
    <name evidence="3" type="primary">gvpA</name>
    <name evidence="5" type="ORF">L0M17_16395</name>
</gene>
<name>A0ABS9U4M3_9MICC</name>
<keyword evidence="6" id="KW-1185">Reference proteome</keyword>
<evidence type="ECO:0000256" key="2">
    <source>
        <dbReference type="ARBA" id="ARBA00035646"/>
    </source>
</evidence>
<feature type="region of interest" description="Disordered" evidence="4">
    <location>
        <begin position="77"/>
        <end position="127"/>
    </location>
</feature>
<feature type="compositionally biased region" description="Basic and acidic residues" evidence="4">
    <location>
        <begin position="87"/>
        <end position="127"/>
    </location>
</feature>
<accession>A0ABS9U4M3</accession>
<evidence type="ECO:0000313" key="5">
    <source>
        <dbReference type="EMBL" id="MCH6471540.1"/>
    </source>
</evidence>
<comment type="caution">
    <text evidence="5">The sequence shown here is derived from an EMBL/GenBank/DDBJ whole genome shotgun (WGS) entry which is preliminary data.</text>
</comment>
<evidence type="ECO:0000256" key="4">
    <source>
        <dbReference type="SAM" id="MobiDB-lite"/>
    </source>
</evidence>